<evidence type="ECO:0000313" key="2">
    <source>
        <dbReference type="Proteomes" id="UP000198939"/>
    </source>
</evidence>
<organism evidence="1 2">
    <name type="scientific">Rhizobium tibeticum</name>
    <dbReference type="NCBI Taxonomy" id="501024"/>
    <lineage>
        <taxon>Bacteria</taxon>
        <taxon>Pseudomonadati</taxon>
        <taxon>Pseudomonadota</taxon>
        <taxon>Alphaproteobacteria</taxon>
        <taxon>Hyphomicrobiales</taxon>
        <taxon>Rhizobiaceae</taxon>
        <taxon>Rhizobium/Agrobacterium group</taxon>
        <taxon>Rhizobium</taxon>
    </lineage>
</organism>
<gene>
    <name evidence="1" type="ORF">SAMN05216228_109210</name>
</gene>
<proteinExistence type="predicted"/>
<protein>
    <submittedName>
        <fullName evidence="1">Uncharacterized protein</fullName>
    </submittedName>
</protein>
<dbReference type="Proteomes" id="UP000198939">
    <property type="component" value="Unassembled WGS sequence"/>
</dbReference>
<evidence type="ECO:0000313" key="1">
    <source>
        <dbReference type="EMBL" id="SEP33882.1"/>
    </source>
</evidence>
<accession>A0ABY1AYP6</accession>
<sequence>MVDRMSERAKDDLDRVIQQLYAIAPEVDKLATDCGKALQSNVDAVGDYISKRTEKAFSDIREAIAHLYAAGHAVMEERDSFFRRPKIRR</sequence>
<dbReference type="EMBL" id="FOCV01000092">
    <property type="protein sequence ID" value="SEP33882.1"/>
    <property type="molecule type" value="Genomic_DNA"/>
</dbReference>
<keyword evidence="2" id="KW-1185">Reference proteome</keyword>
<comment type="caution">
    <text evidence="1">The sequence shown here is derived from an EMBL/GenBank/DDBJ whole genome shotgun (WGS) entry which is preliminary data.</text>
</comment>
<dbReference type="RefSeq" id="WP_093041888.1">
    <property type="nucleotide sequence ID" value="NZ_FOCV01000092.1"/>
</dbReference>
<name>A0ABY1AYP6_9HYPH</name>
<reference evidence="1 2" key="1">
    <citation type="submission" date="2016-10" db="EMBL/GenBank/DDBJ databases">
        <authorList>
            <person name="Varghese N."/>
            <person name="Submissions S."/>
        </authorList>
    </citation>
    <scope>NUCLEOTIDE SEQUENCE [LARGE SCALE GENOMIC DNA]</scope>
    <source>
        <strain evidence="1 2">CGMCC 1.7071</strain>
    </source>
</reference>